<dbReference type="PANTHER" id="PTHR42709">
    <property type="entry name" value="ALKALINE PHOSPHATASE LIKE PROTEIN"/>
    <property type="match status" value="1"/>
</dbReference>
<sequence length="209" mass="24032">MEEMMSSFGGYITQYGYGALFGLFFLGILGMPLPEETLLVFSGFLVSTGKLDYWPTFLVCFLGSVTAMTAAYWIGRTLGYTFIERYGKRFGLGYTVYKRTEDWFNRVGKWALPVGYFIPGVRQFTAYFAGITRLPFPTFMLYTYLGGLFWSLLFVTLGWQLGERWDEMFDLISRNLAIVCLGLLAIVAIWSYVRHRVSVARKPKREESQ</sequence>
<dbReference type="Proteomes" id="UP000198915">
    <property type="component" value="Unassembled WGS sequence"/>
</dbReference>
<dbReference type="AlphaFoldDB" id="A0A1I3SA35"/>
<feature type="transmembrane region" description="Helical" evidence="2">
    <location>
        <begin position="12"/>
        <end position="33"/>
    </location>
</feature>
<dbReference type="STRING" id="1884381.SAMN05518846_10461"/>
<dbReference type="GeneID" id="301132178"/>
<comment type="similarity">
    <text evidence="1">Belongs to the DedA family.</text>
</comment>
<dbReference type="RefSeq" id="WP_092267547.1">
    <property type="nucleotide sequence ID" value="NZ_BJOE01000037.1"/>
</dbReference>
<protein>
    <submittedName>
        <fullName evidence="4">Membrane protein DedA, SNARE-associated domain</fullName>
    </submittedName>
</protein>
<gene>
    <name evidence="4" type="ORF">SAMN05518846_10461</name>
</gene>
<feature type="domain" description="VTT" evidence="3">
    <location>
        <begin position="33"/>
        <end position="159"/>
    </location>
</feature>
<reference evidence="5" key="1">
    <citation type="submission" date="2016-10" db="EMBL/GenBank/DDBJ databases">
        <authorList>
            <person name="Varghese N."/>
            <person name="Submissions S."/>
        </authorList>
    </citation>
    <scope>NUCLEOTIDE SEQUENCE [LARGE SCALE GENOMIC DNA]</scope>
    <source>
        <strain evidence="5">OK042</strain>
    </source>
</reference>
<organism evidence="4 5">
    <name type="scientific">Brevibacillus centrosporus</name>
    <dbReference type="NCBI Taxonomy" id="54910"/>
    <lineage>
        <taxon>Bacteria</taxon>
        <taxon>Bacillati</taxon>
        <taxon>Bacillota</taxon>
        <taxon>Bacilli</taxon>
        <taxon>Bacillales</taxon>
        <taxon>Paenibacillaceae</taxon>
        <taxon>Brevibacillus</taxon>
    </lineage>
</organism>
<dbReference type="PANTHER" id="PTHR42709:SF9">
    <property type="entry name" value="ALKALINE PHOSPHATASE LIKE PROTEIN"/>
    <property type="match status" value="1"/>
</dbReference>
<keyword evidence="2" id="KW-0812">Transmembrane</keyword>
<keyword evidence="2" id="KW-0472">Membrane</keyword>
<dbReference type="Pfam" id="PF09335">
    <property type="entry name" value="VTT_dom"/>
    <property type="match status" value="1"/>
</dbReference>
<evidence type="ECO:0000256" key="2">
    <source>
        <dbReference type="SAM" id="Phobius"/>
    </source>
</evidence>
<evidence type="ECO:0000256" key="1">
    <source>
        <dbReference type="ARBA" id="ARBA00010792"/>
    </source>
</evidence>
<keyword evidence="2" id="KW-1133">Transmembrane helix</keyword>
<name>A0A1I3SA35_9BACL</name>
<evidence type="ECO:0000313" key="4">
    <source>
        <dbReference type="EMBL" id="SFJ54469.1"/>
    </source>
</evidence>
<keyword evidence="5" id="KW-1185">Reference proteome</keyword>
<feature type="transmembrane region" description="Helical" evidence="2">
    <location>
        <begin position="171"/>
        <end position="193"/>
    </location>
</feature>
<proteinExistence type="inferred from homology"/>
<feature type="transmembrane region" description="Helical" evidence="2">
    <location>
        <begin position="139"/>
        <end position="159"/>
    </location>
</feature>
<dbReference type="InterPro" id="IPR032816">
    <property type="entry name" value="VTT_dom"/>
</dbReference>
<evidence type="ECO:0000313" key="5">
    <source>
        <dbReference type="Proteomes" id="UP000198915"/>
    </source>
</evidence>
<dbReference type="EMBL" id="FORT01000004">
    <property type="protein sequence ID" value="SFJ54469.1"/>
    <property type="molecule type" value="Genomic_DNA"/>
</dbReference>
<dbReference type="InterPro" id="IPR051311">
    <property type="entry name" value="DedA_domain"/>
</dbReference>
<dbReference type="GO" id="GO:0005886">
    <property type="term" value="C:plasma membrane"/>
    <property type="evidence" value="ECO:0007669"/>
    <property type="project" value="TreeGrafter"/>
</dbReference>
<accession>A0A1I3SA35</accession>
<evidence type="ECO:0000259" key="3">
    <source>
        <dbReference type="Pfam" id="PF09335"/>
    </source>
</evidence>
<feature type="transmembrane region" description="Helical" evidence="2">
    <location>
        <begin position="53"/>
        <end position="75"/>
    </location>
</feature>